<feature type="domain" description="Luciferase-like" evidence="5">
    <location>
        <begin position="14"/>
        <end position="238"/>
    </location>
</feature>
<evidence type="ECO:0000259" key="5">
    <source>
        <dbReference type="Pfam" id="PF00296"/>
    </source>
</evidence>
<dbReference type="HOGENOM" id="CLU_027853_7_0_7"/>
<reference evidence="6 7" key="1">
    <citation type="journal article" date="2014" name="Nature">
        <title>An environmental bacterial taxon with a large and distinct metabolic repertoire.</title>
        <authorList>
            <person name="Wilson M.C."/>
            <person name="Mori T."/>
            <person name="Ruckert C."/>
            <person name="Uria A.R."/>
            <person name="Helf M.J."/>
            <person name="Takada K."/>
            <person name="Gernert C."/>
            <person name="Steffens U.A."/>
            <person name="Heycke N."/>
            <person name="Schmitt S."/>
            <person name="Rinke C."/>
            <person name="Helfrich E.J."/>
            <person name="Brachmann A.O."/>
            <person name="Gurgui C."/>
            <person name="Wakimoto T."/>
            <person name="Kracht M."/>
            <person name="Crusemann M."/>
            <person name="Hentschel U."/>
            <person name="Abe I."/>
            <person name="Matsunaga S."/>
            <person name="Kalinowski J."/>
            <person name="Takeyama H."/>
            <person name="Piel J."/>
        </authorList>
    </citation>
    <scope>NUCLEOTIDE SEQUENCE [LARGE SCALE GENOMIC DNA]</scope>
    <source>
        <strain evidence="7">TSY1</strain>
    </source>
</reference>
<gene>
    <name evidence="6" type="ORF">ETSY1_31145</name>
</gene>
<organism evidence="6 7">
    <name type="scientific">Entotheonella factor</name>
    <dbReference type="NCBI Taxonomy" id="1429438"/>
    <lineage>
        <taxon>Bacteria</taxon>
        <taxon>Pseudomonadati</taxon>
        <taxon>Nitrospinota/Tectimicrobiota group</taxon>
        <taxon>Candidatus Tectimicrobiota</taxon>
        <taxon>Candidatus Entotheonellia</taxon>
        <taxon>Candidatus Entotheonellales</taxon>
        <taxon>Candidatus Entotheonellaceae</taxon>
        <taxon>Candidatus Entotheonella</taxon>
    </lineage>
</organism>
<name>W4LC96_ENTF1</name>
<keyword evidence="3" id="KW-0560">Oxidoreductase</keyword>
<dbReference type="Proteomes" id="UP000019141">
    <property type="component" value="Unassembled WGS sequence"/>
</dbReference>
<evidence type="ECO:0000313" key="7">
    <source>
        <dbReference type="Proteomes" id="UP000019141"/>
    </source>
</evidence>
<proteinExistence type="predicted"/>
<dbReference type="InterPro" id="IPR019921">
    <property type="entry name" value="Lucif-like_OxRdtase_Rv2161c"/>
</dbReference>
<dbReference type="InterPro" id="IPR011251">
    <property type="entry name" value="Luciferase-like_dom"/>
</dbReference>
<dbReference type="Gene3D" id="3.20.20.30">
    <property type="entry name" value="Luciferase-like domain"/>
    <property type="match status" value="1"/>
</dbReference>
<evidence type="ECO:0000313" key="6">
    <source>
        <dbReference type="EMBL" id="ETW95320.1"/>
    </source>
</evidence>
<comment type="caution">
    <text evidence="6">The sequence shown here is derived from an EMBL/GenBank/DDBJ whole genome shotgun (WGS) entry which is preliminary data.</text>
</comment>
<keyword evidence="1" id="KW-0285">Flavoprotein</keyword>
<dbReference type="GO" id="GO:0008726">
    <property type="term" value="F:alkanesulfonate monooxygenase activity"/>
    <property type="evidence" value="ECO:0007669"/>
    <property type="project" value="TreeGrafter"/>
</dbReference>
<dbReference type="SUPFAM" id="SSF51679">
    <property type="entry name" value="Bacterial luciferase-like"/>
    <property type="match status" value="1"/>
</dbReference>
<evidence type="ECO:0000256" key="2">
    <source>
        <dbReference type="ARBA" id="ARBA00022643"/>
    </source>
</evidence>
<evidence type="ECO:0000256" key="3">
    <source>
        <dbReference type="ARBA" id="ARBA00023002"/>
    </source>
</evidence>
<sequence>MQFGAHIFGVGELADPKTLVEVAQLAEALGYHSIFVADHIIVPRGLESKYPYSGDGSFPYAPDQNWLDPMVALGYLAGLTQTIRLGTSVTVLPMRHPIVTAKQIVSADHLSGGRVIFGAGVGWMAEEFALLGESFRDRGRRTDEYLQLIKTLWTEENPCFEGTYFQVADCGFAPKSSQQPHVPIWIGGESHAALRRAARLGNGWHSAGTSLAELPEKIGIIREALAAAGRSETDFVFSTFPTERFTIELIGQFAGHGVNHMLVPVFSFDANKVKQRLEMIARDVIEPYQRGTSS</sequence>
<dbReference type="InterPro" id="IPR050172">
    <property type="entry name" value="SsuD_RutA_monooxygenase"/>
</dbReference>
<accession>W4LC96</accession>
<keyword evidence="4" id="KW-0503">Monooxygenase</keyword>
<keyword evidence="2" id="KW-0288">FMN</keyword>
<dbReference type="PANTHER" id="PTHR42847">
    <property type="entry name" value="ALKANESULFONATE MONOOXYGENASE"/>
    <property type="match status" value="1"/>
</dbReference>
<dbReference type="AlphaFoldDB" id="W4LC96"/>
<dbReference type="NCBIfam" id="TIGR03619">
    <property type="entry name" value="F420_Rv2161c"/>
    <property type="match status" value="1"/>
</dbReference>
<dbReference type="Pfam" id="PF00296">
    <property type="entry name" value="Bac_luciferase"/>
    <property type="match status" value="1"/>
</dbReference>
<dbReference type="PANTHER" id="PTHR42847:SF4">
    <property type="entry name" value="ALKANESULFONATE MONOOXYGENASE-RELATED"/>
    <property type="match status" value="1"/>
</dbReference>
<dbReference type="EMBL" id="AZHW01000930">
    <property type="protein sequence ID" value="ETW95320.1"/>
    <property type="molecule type" value="Genomic_DNA"/>
</dbReference>
<evidence type="ECO:0000256" key="1">
    <source>
        <dbReference type="ARBA" id="ARBA00022630"/>
    </source>
</evidence>
<protein>
    <recommendedName>
        <fullName evidence="5">Luciferase-like domain-containing protein</fullName>
    </recommendedName>
</protein>
<dbReference type="GO" id="GO:0046306">
    <property type="term" value="P:alkanesulfonate catabolic process"/>
    <property type="evidence" value="ECO:0007669"/>
    <property type="project" value="TreeGrafter"/>
</dbReference>
<dbReference type="InterPro" id="IPR036661">
    <property type="entry name" value="Luciferase-like_sf"/>
</dbReference>
<evidence type="ECO:0000256" key="4">
    <source>
        <dbReference type="ARBA" id="ARBA00023033"/>
    </source>
</evidence>
<keyword evidence="7" id="KW-1185">Reference proteome</keyword>